<evidence type="ECO:0000256" key="4">
    <source>
        <dbReference type="ARBA" id="ARBA00011738"/>
    </source>
</evidence>
<evidence type="ECO:0000256" key="11">
    <source>
        <dbReference type="ARBA" id="ARBA00048179"/>
    </source>
</evidence>
<organism evidence="15 16">
    <name type="scientific">Zemynaea arenosa</name>
    <dbReference type="NCBI Taxonomy" id="2561931"/>
    <lineage>
        <taxon>Bacteria</taxon>
        <taxon>Pseudomonadati</taxon>
        <taxon>Pseudomonadota</taxon>
        <taxon>Betaproteobacteria</taxon>
        <taxon>Burkholderiales</taxon>
        <taxon>Oxalobacteraceae</taxon>
        <taxon>Telluria group</taxon>
        <taxon>Zemynaea</taxon>
    </lineage>
</organism>
<keyword evidence="16" id="KW-1185">Reference proteome</keyword>
<dbReference type="PANTHER" id="PTHR31528">
    <property type="entry name" value="4-AMINO-5-HYDROXYMETHYL-2-METHYLPYRIMIDINE PHOSPHATE SYNTHASE THI11-RELATED"/>
    <property type="match status" value="1"/>
</dbReference>
<keyword evidence="5" id="KW-0808">Transferase</keyword>
<keyword evidence="12" id="KW-1133">Transmembrane helix</keyword>
<dbReference type="InterPro" id="IPR013655">
    <property type="entry name" value="PAS_fold_3"/>
</dbReference>
<evidence type="ECO:0000256" key="12">
    <source>
        <dbReference type="SAM" id="Phobius"/>
    </source>
</evidence>
<dbReference type="EMBL" id="SPVF01000029">
    <property type="protein sequence ID" value="TFW28864.1"/>
    <property type="molecule type" value="Genomic_DNA"/>
</dbReference>
<dbReference type="GO" id="GO:0046872">
    <property type="term" value="F:metal ion binding"/>
    <property type="evidence" value="ECO:0007669"/>
    <property type="project" value="UniProtKB-KW"/>
</dbReference>
<evidence type="ECO:0000256" key="3">
    <source>
        <dbReference type="ARBA" id="ARBA00009406"/>
    </source>
</evidence>
<keyword evidence="7" id="KW-0663">Pyridoxal phosphate</keyword>
<feature type="non-terminal residue" evidence="15">
    <location>
        <position position="496"/>
    </location>
</feature>
<dbReference type="Gene3D" id="3.40.190.10">
    <property type="entry name" value="Periplasmic binding protein-like II"/>
    <property type="match status" value="2"/>
</dbReference>
<dbReference type="GO" id="GO:0016301">
    <property type="term" value="F:kinase activity"/>
    <property type="evidence" value="ECO:0007669"/>
    <property type="project" value="UniProtKB-KW"/>
</dbReference>
<dbReference type="InterPro" id="IPR035965">
    <property type="entry name" value="PAS-like_dom_sf"/>
</dbReference>
<dbReference type="SUPFAM" id="SSF55785">
    <property type="entry name" value="PYP-like sensor domain (PAS domain)"/>
    <property type="match status" value="1"/>
</dbReference>
<gene>
    <name evidence="15" type="ORF">E4L96_02005</name>
</gene>
<evidence type="ECO:0000256" key="2">
    <source>
        <dbReference type="ARBA" id="ARBA00004948"/>
    </source>
</evidence>
<evidence type="ECO:0000256" key="8">
    <source>
        <dbReference type="ARBA" id="ARBA00022977"/>
    </source>
</evidence>
<evidence type="ECO:0000256" key="7">
    <source>
        <dbReference type="ARBA" id="ARBA00022898"/>
    </source>
</evidence>
<keyword evidence="15" id="KW-0418">Kinase</keyword>
<keyword evidence="12" id="KW-0812">Transmembrane</keyword>
<proteinExistence type="inferred from homology"/>
<evidence type="ECO:0000256" key="9">
    <source>
        <dbReference type="ARBA" id="ARBA00023004"/>
    </source>
</evidence>
<dbReference type="Pfam" id="PF09084">
    <property type="entry name" value="NMT1"/>
    <property type="match status" value="1"/>
</dbReference>
<keyword evidence="8" id="KW-0784">Thiamine biosynthesis</keyword>
<dbReference type="InterPro" id="IPR000014">
    <property type="entry name" value="PAS"/>
</dbReference>
<evidence type="ECO:0000256" key="6">
    <source>
        <dbReference type="ARBA" id="ARBA00022723"/>
    </source>
</evidence>
<dbReference type="PANTHER" id="PTHR31528:SF1">
    <property type="entry name" value="4-AMINO-5-HYDROXYMETHYL-2-METHYLPYRIMIDINE PHOSPHATE SYNTHASE THI11-RELATED"/>
    <property type="match status" value="1"/>
</dbReference>
<sequence>MFLPAVRLTRFRLARGLRVRACVAALALAWGLPACALDRVTVQLKWSHQFQFAAFYAAQARGFYKDAGLEVNLLELPRGGDPAAPLLNGNAQYGVHNTELLLQRAQGKPVVVLATLFQHSPATLAIRHGEDGKAVPLRGAVIMFAPERVELARYLHRIGAEPYKRVDPSFHAEDLGSGRIDAMAAFSTDTPWVLQRAHIPFDMVSPRAAGIDFYGDVLFTTESELREHPKRAQAMRAATLKGLVYAMEHPYEIADLIRARYPERLSREQLLYEAQHMVPLLDLAVVEPGYINAARWRTIADEYAAAGKLPHGFPLEGFLYQAPDPDVSALYASAIAVLTLLAAMGAALWRYAGLKRALTGERAAAQEAKQRRMDAERLYEFALENAGEGAWRTERADDGVSAKLVFSPRYKALLGYGPDEFELTYPEWLRHVHPDDRAAVEHALGQLLPAPGRQPADRFSVELRLRGKDGSYVRVQAQGMVMARDSEGRPLRSAGS</sequence>
<keyword evidence="12" id="KW-0472">Membrane</keyword>
<comment type="pathway">
    <text evidence="2">Cofactor biosynthesis; thiamine diphosphate biosynthesis.</text>
</comment>
<comment type="subunit">
    <text evidence="4">Homodimer.</text>
</comment>
<feature type="domain" description="PAS fold-3" evidence="13">
    <location>
        <begin position="405"/>
        <end position="495"/>
    </location>
</feature>
<keyword evidence="6" id="KW-0479">Metal-binding</keyword>
<dbReference type="InterPro" id="IPR027939">
    <property type="entry name" value="NMT1/THI5"/>
</dbReference>
<dbReference type="SUPFAM" id="SSF53850">
    <property type="entry name" value="Periplasmic binding protein-like II"/>
    <property type="match status" value="1"/>
</dbReference>
<evidence type="ECO:0000256" key="5">
    <source>
        <dbReference type="ARBA" id="ARBA00022679"/>
    </source>
</evidence>
<dbReference type="InterPro" id="IPR015168">
    <property type="entry name" value="SsuA/THI5"/>
</dbReference>
<evidence type="ECO:0000313" key="16">
    <source>
        <dbReference type="Proteomes" id="UP000298438"/>
    </source>
</evidence>
<comment type="catalytic activity">
    <reaction evidence="11">
        <text>N(6)-(pyridoxal phosphate)-L-lysyl-[4-amino-5-hydroxymethyl-2-methylpyrimidine phosphate synthase] + L-histidyl-[4-amino-5-hydroxymethyl-2-methylpyrimidine phosphate synthase] + 2 Fe(3+) + 4 H2O = L-lysyl-[4-amino-5-hydroxymethyl-2-methylpyrimidine phosphate synthase] + (2S)-2-amino-5-hydroxy-4-oxopentanoyl-[4-amino-5-hydroxymethyl-2-methylpyrimidine phosphate synthase] + 4-amino-2-methyl-5-(phosphooxymethyl)pyrimidine + 3-oxopropanoate + 2 Fe(2+) + 2 H(+)</text>
        <dbReference type="Rhea" id="RHEA:65756"/>
        <dbReference type="Rhea" id="RHEA-COMP:16892"/>
        <dbReference type="Rhea" id="RHEA-COMP:16893"/>
        <dbReference type="Rhea" id="RHEA-COMP:16894"/>
        <dbReference type="Rhea" id="RHEA-COMP:16895"/>
        <dbReference type="ChEBI" id="CHEBI:15377"/>
        <dbReference type="ChEBI" id="CHEBI:15378"/>
        <dbReference type="ChEBI" id="CHEBI:29033"/>
        <dbReference type="ChEBI" id="CHEBI:29034"/>
        <dbReference type="ChEBI" id="CHEBI:29969"/>
        <dbReference type="ChEBI" id="CHEBI:29979"/>
        <dbReference type="ChEBI" id="CHEBI:33190"/>
        <dbReference type="ChEBI" id="CHEBI:58354"/>
        <dbReference type="ChEBI" id="CHEBI:143915"/>
        <dbReference type="ChEBI" id="CHEBI:157692"/>
    </reaction>
    <physiologicalReaction direction="left-to-right" evidence="11">
        <dbReference type="Rhea" id="RHEA:65757"/>
    </physiologicalReaction>
</comment>
<reference evidence="15 16" key="1">
    <citation type="submission" date="2019-03" db="EMBL/GenBank/DDBJ databases">
        <title>Draft Genome Sequence of Massilia arenosa sp. nov., a Novel Massilia Species Isolated from a Sandy-loam Maize Soil.</title>
        <authorList>
            <person name="Raths R."/>
            <person name="Peta V."/>
            <person name="Bucking H."/>
        </authorList>
    </citation>
    <scope>NUCLEOTIDE SEQUENCE [LARGE SCALE GENOMIC DNA]</scope>
    <source>
        <strain evidence="15 16">MC02</strain>
    </source>
</reference>
<keyword evidence="9" id="KW-0408">Iron</keyword>
<name>A0A4Y9SUG2_9BURK</name>
<evidence type="ECO:0000259" key="14">
    <source>
        <dbReference type="Pfam" id="PF09084"/>
    </source>
</evidence>
<evidence type="ECO:0000259" key="13">
    <source>
        <dbReference type="Pfam" id="PF08447"/>
    </source>
</evidence>
<protein>
    <recommendedName>
        <fullName evidence="10">Thiamine pyrimidine synthase</fullName>
    </recommendedName>
</protein>
<feature type="transmembrane region" description="Helical" evidence="12">
    <location>
        <begin position="329"/>
        <end position="352"/>
    </location>
</feature>
<evidence type="ECO:0000256" key="1">
    <source>
        <dbReference type="ARBA" id="ARBA00003469"/>
    </source>
</evidence>
<feature type="domain" description="SsuA/THI5-like" evidence="14">
    <location>
        <begin position="49"/>
        <end position="252"/>
    </location>
</feature>
<dbReference type="AlphaFoldDB" id="A0A4Y9SUG2"/>
<dbReference type="Pfam" id="PF08447">
    <property type="entry name" value="PAS_3"/>
    <property type="match status" value="1"/>
</dbReference>
<dbReference type="CDD" id="cd00130">
    <property type="entry name" value="PAS"/>
    <property type="match status" value="1"/>
</dbReference>
<comment type="caution">
    <text evidence="15">The sequence shown here is derived from an EMBL/GenBank/DDBJ whole genome shotgun (WGS) entry which is preliminary data.</text>
</comment>
<comment type="function">
    <text evidence="1">Responsible for the formation of the pyrimidine heterocycle in the thiamine biosynthesis pathway. Catalyzes the formation of hydroxymethylpyrimidine phosphate (HMP-P) from histidine and pyridoxal phosphate (PLP). The protein uses PLP and the active site histidine to form HMP-P, generating an inactive enzyme. The enzyme can only undergo a single turnover, which suggests it is a suicide enzyme.</text>
</comment>
<evidence type="ECO:0000313" key="15">
    <source>
        <dbReference type="EMBL" id="TFW28864.1"/>
    </source>
</evidence>
<dbReference type="GO" id="GO:0009228">
    <property type="term" value="P:thiamine biosynthetic process"/>
    <property type="evidence" value="ECO:0007669"/>
    <property type="project" value="UniProtKB-KW"/>
</dbReference>
<accession>A0A4Y9SUG2</accession>
<evidence type="ECO:0000256" key="10">
    <source>
        <dbReference type="ARBA" id="ARBA00033171"/>
    </source>
</evidence>
<comment type="similarity">
    <text evidence="3">Belongs to the NMT1/THI5 family.</text>
</comment>
<dbReference type="Gene3D" id="3.30.450.20">
    <property type="entry name" value="PAS domain"/>
    <property type="match status" value="1"/>
</dbReference>
<dbReference type="Proteomes" id="UP000298438">
    <property type="component" value="Unassembled WGS sequence"/>
</dbReference>